<dbReference type="SUPFAM" id="SSF50978">
    <property type="entry name" value="WD40 repeat-like"/>
    <property type="match status" value="1"/>
</dbReference>
<dbReference type="InterPro" id="IPR045139">
    <property type="entry name" value="Aladin"/>
</dbReference>
<dbReference type="InterPro" id="IPR015943">
    <property type="entry name" value="WD40/YVTN_repeat-like_dom_sf"/>
</dbReference>
<dbReference type="GeneID" id="100366577"/>
<evidence type="ECO:0000313" key="3">
    <source>
        <dbReference type="RefSeq" id="XP_006825420.1"/>
    </source>
</evidence>
<name>A0ABM0MZH9_SACKO</name>
<keyword evidence="2" id="KW-1185">Reference proteome</keyword>
<evidence type="ECO:0000313" key="2">
    <source>
        <dbReference type="Proteomes" id="UP000694865"/>
    </source>
</evidence>
<dbReference type="PANTHER" id="PTHR14494:SF0">
    <property type="entry name" value="ALADIN"/>
    <property type="match status" value="1"/>
</dbReference>
<dbReference type="Gene3D" id="2.130.10.10">
    <property type="entry name" value="YVTN repeat-like/Quinoprotein amine dehydrogenase"/>
    <property type="match status" value="1"/>
</dbReference>
<dbReference type="InterPro" id="IPR057403">
    <property type="entry name" value="Beta-prop_Aladin"/>
</dbReference>
<dbReference type="InterPro" id="IPR036322">
    <property type="entry name" value="WD40_repeat_dom_sf"/>
</dbReference>
<evidence type="ECO:0000259" key="1">
    <source>
        <dbReference type="Pfam" id="PF25460"/>
    </source>
</evidence>
<accession>A0ABM0MZH9</accession>
<dbReference type="InterPro" id="IPR001680">
    <property type="entry name" value="WD40_rpt"/>
</dbReference>
<protein>
    <submittedName>
        <fullName evidence="3">Aladin-like</fullName>
    </submittedName>
</protein>
<feature type="domain" description="Aladin seven-bladed propeller" evidence="1">
    <location>
        <begin position="136"/>
        <end position="482"/>
    </location>
</feature>
<dbReference type="RefSeq" id="XP_006825420.1">
    <property type="nucleotide sequence ID" value="XM_006825357.1"/>
</dbReference>
<dbReference type="SMART" id="SM00320">
    <property type="entry name" value="WD40"/>
    <property type="match status" value="4"/>
</dbReference>
<reference evidence="3" key="1">
    <citation type="submission" date="2025-08" db="UniProtKB">
        <authorList>
            <consortium name="RefSeq"/>
        </authorList>
    </citation>
    <scope>IDENTIFICATION</scope>
    <source>
        <tissue evidence="3">Testes</tissue>
    </source>
</reference>
<organism evidence="2 3">
    <name type="scientific">Saccoglossus kowalevskii</name>
    <name type="common">Acorn worm</name>
    <dbReference type="NCBI Taxonomy" id="10224"/>
    <lineage>
        <taxon>Eukaryota</taxon>
        <taxon>Metazoa</taxon>
        <taxon>Hemichordata</taxon>
        <taxon>Enteropneusta</taxon>
        <taxon>Harrimaniidae</taxon>
        <taxon>Saccoglossus</taxon>
    </lineage>
</organism>
<gene>
    <name evidence="3" type="primary">LOC100366577</name>
</gene>
<dbReference type="Proteomes" id="UP000694865">
    <property type="component" value="Unplaced"/>
</dbReference>
<proteinExistence type="predicted"/>
<dbReference type="Pfam" id="PF25460">
    <property type="entry name" value="Beta-prop_Aladin"/>
    <property type="match status" value="1"/>
</dbReference>
<sequence length="516" mass="57091">MSLLLAFSPPPPADSVTVCELNSELMFNEAGEDDIAVYLQGSRKLNYPKIEITSDSLRPSSSQFCAKSAFLEHSETVWKRSMSAWYERGVTGLLEEIANSKSEVSPWLTSVSCGCLALVRWANSLHGSLFPHLVMSSEEMVNVFSSTRDWYNSPVRSFAWHPYTMKFAIACRDDSIRIHTGKSEIVPVCKHKLQKGIAMLVWKPLSASVLAVACHSCILVWHIDPTSVSTRPSSSSVQILSQTSHSPVTQICWHPSGDLLLSASPTDTAMMVWNVAMETCVPLRRLGGGGVSLLRWSPDGSKVFAATPSSVFRVWESQTWSCERWSNLSGRCQSACWSPLGDILLFTVTEEPVIYSLPFHDSNSTIFGSNQTAVNCVNLAEITMETEDEEICIGGSIQDMAWDPTGERLAILFSGKQESNNTGHLVALFRTRIKPVFEIMPCGFVKGHKDDMPQLVSFQPNFNKGALLTICWLSGRVSFVPLFFVPSSNVANDKLPVYSDFTNGSTYQPRMFSSPH</sequence>
<dbReference type="PANTHER" id="PTHR14494">
    <property type="entry name" value="ALADIN/ADRACALIN/AAAS"/>
    <property type="match status" value="1"/>
</dbReference>